<keyword evidence="5" id="KW-0276">Fatty acid metabolism</keyword>
<evidence type="ECO:0000256" key="5">
    <source>
        <dbReference type="ARBA" id="ARBA00022832"/>
    </source>
</evidence>
<dbReference type="InterPro" id="IPR012348">
    <property type="entry name" value="RNR-like"/>
</dbReference>
<keyword evidence="6" id="KW-0809">Transit peptide</keyword>
<gene>
    <name evidence="11" type="ORF">DH2020_007904</name>
</gene>
<dbReference type="Gene3D" id="1.10.620.20">
    <property type="entry name" value="Ribonucleotide Reductase, subunit A"/>
    <property type="match status" value="2"/>
</dbReference>
<evidence type="ECO:0000256" key="7">
    <source>
        <dbReference type="ARBA" id="ARBA00023002"/>
    </source>
</evidence>
<evidence type="ECO:0000313" key="11">
    <source>
        <dbReference type="EMBL" id="KAK6115635.1"/>
    </source>
</evidence>
<keyword evidence="3" id="KW-0444">Lipid biosynthesis</keyword>
<dbReference type="InterPro" id="IPR005067">
    <property type="entry name" value="Fatty_acid_desaturase-2"/>
</dbReference>
<comment type="cofactor">
    <cofactor evidence="1">
        <name>Fe(2+)</name>
        <dbReference type="ChEBI" id="CHEBI:29033"/>
    </cofactor>
</comment>
<dbReference type="PANTHER" id="PTHR31155:SF31">
    <property type="entry name" value="STEAROYL-[ACYL-CARRIER-PROTEIN] 9-DESATURASE 6, CHLOROPLASTIC"/>
    <property type="match status" value="1"/>
</dbReference>
<evidence type="ECO:0000256" key="2">
    <source>
        <dbReference type="ARBA" id="ARBA00008749"/>
    </source>
</evidence>
<dbReference type="EMBL" id="JABTTQ020003506">
    <property type="protein sequence ID" value="KAK6115635.1"/>
    <property type="molecule type" value="Genomic_DNA"/>
</dbReference>
<reference evidence="11 12" key="1">
    <citation type="journal article" date="2021" name="Comput. Struct. Biotechnol. J.">
        <title>De novo genome assembly of the potent medicinal plant Rehmannia glutinosa using nanopore technology.</title>
        <authorList>
            <person name="Ma L."/>
            <person name="Dong C."/>
            <person name="Song C."/>
            <person name="Wang X."/>
            <person name="Zheng X."/>
            <person name="Niu Y."/>
            <person name="Chen S."/>
            <person name="Feng W."/>
        </authorList>
    </citation>
    <scope>NUCLEOTIDE SEQUENCE [LARGE SCALE GENOMIC DNA]</scope>
    <source>
        <strain evidence="11">DH-2019</strain>
    </source>
</reference>
<evidence type="ECO:0000256" key="1">
    <source>
        <dbReference type="ARBA" id="ARBA00001954"/>
    </source>
</evidence>
<keyword evidence="8" id="KW-0408">Iron</keyword>
<evidence type="ECO:0000313" key="12">
    <source>
        <dbReference type="Proteomes" id="UP001318860"/>
    </source>
</evidence>
<proteinExistence type="inferred from homology"/>
<comment type="caution">
    <text evidence="11">The sequence shown here is derived from an EMBL/GenBank/DDBJ whole genome shotgun (WGS) entry which is preliminary data.</text>
</comment>
<evidence type="ECO:0000256" key="4">
    <source>
        <dbReference type="ARBA" id="ARBA00022723"/>
    </source>
</evidence>
<keyword evidence="10" id="KW-0275">Fatty acid biosynthesis</keyword>
<dbReference type="InterPro" id="IPR009078">
    <property type="entry name" value="Ferritin-like_SF"/>
</dbReference>
<organism evidence="11 12">
    <name type="scientific">Rehmannia glutinosa</name>
    <name type="common">Chinese foxglove</name>
    <dbReference type="NCBI Taxonomy" id="99300"/>
    <lineage>
        <taxon>Eukaryota</taxon>
        <taxon>Viridiplantae</taxon>
        <taxon>Streptophyta</taxon>
        <taxon>Embryophyta</taxon>
        <taxon>Tracheophyta</taxon>
        <taxon>Spermatophyta</taxon>
        <taxon>Magnoliopsida</taxon>
        <taxon>eudicotyledons</taxon>
        <taxon>Gunneridae</taxon>
        <taxon>Pentapetalae</taxon>
        <taxon>asterids</taxon>
        <taxon>lamiids</taxon>
        <taxon>Lamiales</taxon>
        <taxon>Orobanchaceae</taxon>
        <taxon>Rehmannieae</taxon>
        <taxon>Rehmannia</taxon>
    </lineage>
</organism>
<evidence type="ECO:0000256" key="9">
    <source>
        <dbReference type="ARBA" id="ARBA00023098"/>
    </source>
</evidence>
<dbReference type="PANTHER" id="PTHR31155">
    <property type="entry name" value="ACYL- ACYL-CARRIER-PROTEIN DESATURASE-RELATED"/>
    <property type="match status" value="1"/>
</dbReference>
<name>A0ABR0U0C4_REHGL</name>
<keyword evidence="7" id="KW-0560">Oxidoreductase</keyword>
<evidence type="ECO:0000256" key="6">
    <source>
        <dbReference type="ARBA" id="ARBA00022946"/>
    </source>
</evidence>
<evidence type="ECO:0000256" key="10">
    <source>
        <dbReference type="ARBA" id="ARBA00023160"/>
    </source>
</evidence>
<evidence type="ECO:0000256" key="3">
    <source>
        <dbReference type="ARBA" id="ARBA00022516"/>
    </source>
</evidence>
<dbReference type="SUPFAM" id="SSF47240">
    <property type="entry name" value="Ferritin-like"/>
    <property type="match status" value="1"/>
</dbReference>
<comment type="similarity">
    <text evidence="2">Belongs to the fatty acid desaturase type 2 family.</text>
</comment>
<keyword evidence="9" id="KW-0443">Lipid metabolism</keyword>
<dbReference type="Pfam" id="PF03405">
    <property type="entry name" value="FA_desaturase_2"/>
    <property type="match status" value="2"/>
</dbReference>
<evidence type="ECO:0000256" key="8">
    <source>
        <dbReference type="ARBA" id="ARBA00023004"/>
    </source>
</evidence>
<protein>
    <submittedName>
        <fullName evidence="11">Uncharacterized protein</fullName>
    </submittedName>
</protein>
<dbReference type="Proteomes" id="UP001318860">
    <property type="component" value="Unassembled WGS sequence"/>
</dbReference>
<accession>A0ABR0U0C4</accession>
<keyword evidence="12" id="KW-1185">Reference proteome</keyword>
<sequence length="179" mass="20682">MQASTFTHCHITTTPLTWTPRGNATNIRPLPPLFVVASPRRHHQITHSMPLEKVQVFKSLDSWASKHVLQLLKPVEKCWQPNEFLPDPTRPINDFTDEIMINTLERVRDETGASPSPSPWAYWTRAWTAEENRHGNLLWSYLHLSGRVDILMIERTVQYLIGAEMVLVSQLEVFLSFII</sequence>
<keyword evidence="4" id="KW-0479">Metal-binding</keyword>